<evidence type="ECO:0000256" key="1">
    <source>
        <dbReference type="SAM" id="Phobius"/>
    </source>
</evidence>
<feature type="transmembrane region" description="Helical" evidence="1">
    <location>
        <begin position="21"/>
        <end position="46"/>
    </location>
</feature>
<dbReference type="Proteomes" id="UP001596978">
    <property type="component" value="Unassembled WGS sequence"/>
</dbReference>
<keyword evidence="1" id="KW-0812">Transmembrane</keyword>
<dbReference type="RefSeq" id="WP_386407176.1">
    <property type="nucleotide sequence ID" value="NZ_JBHTJH010000005.1"/>
</dbReference>
<reference evidence="3" key="1">
    <citation type="journal article" date="2019" name="Int. J. Syst. Evol. Microbiol.">
        <title>The Global Catalogue of Microorganisms (GCM) 10K type strain sequencing project: providing services to taxonomists for standard genome sequencing and annotation.</title>
        <authorList>
            <consortium name="The Broad Institute Genomics Platform"/>
            <consortium name="The Broad Institute Genome Sequencing Center for Infectious Disease"/>
            <person name="Wu L."/>
            <person name="Ma J."/>
        </authorList>
    </citation>
    <scope>NUCLEOTIDE SEQUENCE [LARGE SCALE GENOMIC DNA]</scope>
    <source>
        <strain evidence="3">CCUG 62952</strain>
    </source>
</reference>
<evidence type="ECO:0000313" key="3">
    <source>
        <dbReference type="Proteomes" id="UP001596978"/>
    </source>
</evidence>
<gene>
    <name evidence="2" type="ORF">ACFQ1M_09030</name>
</gene>
<organism evidence="2 3">
    <name type="scientific">Sungkyunkwania multivorans</name>
    <dbReference type="NCBI Taxonomy" id="1173618"/>
    <lineage>
        <taxon>Bacteria</taxon>
        <taxon>Pseudomonadati</taxon>
        <taxon>Bacteroidota</taxon>
        <taxon>Flavobacteriia</taxon>
        <taxon>Flavobacteriales</taxon>
        <taxon>Flavobacteriaceae</taxon>
        <taxon>Sungkyunkwania</taxon>
    </lineage>
</organism>
<evidence type="ECO:0000313" key="2">
    <source>
        <dbReference type="EMBL" id="MFD0862353.1"/>
    </source>
</evidence>
<keyword evidence="3" id="KW-1185">Reference proteome</keyword>
<keyword evidence="1" id="KW-1133">Transmembrane helix</keyword>
<dbReference type="EMBL" id="JBHTJH010000005">
    <property type="protein sequence ID" value="MFD0862353.1"/>
    <property type="molecule type" value="Genomic_DNA"/>
</dbReference>
<dbReference type="InterPro" id="IPR046635">
    <property type="entry name" value="DUF6747"/>
</dbReference>
<proteinExistence type="predicted"/>
<name>A0ABW3D0J0_9FLAO</name>
<keyword evidence="1" id="KW-0472">Membrane</keyword>
<protein>
    <submittedName>
        <fullName evidence="2">DUF6747 family protein</fullName>
    </submittedName>
</protein>
<comment type="caution">
    <text evidence="2">The sequence shown here is derived from an EMBL/GenBank/DDBJ whole genome shotgun (WGS) entry which is preliminary data.</text>
</comment>
<dbReference type="Pfam" id="PF20532">
    <property type="entry name" value="DUF6747"/>
    <property type="match status" value="1"/>
</dbReference>
<accession>A0ABW3D0J0</accession>
<sequence>MTTLLLIKNIFSSAFNQIENAFLAFLFKLATLFCVVLIGTIIYAFVYRLATGFAF</sequence>